<organism evidence="1 2">
    <name type="scientific">Microbacterium phage Araxxi</name>
    <dbReference type="NCBI Taxonomy" id="2590948"/>
    <lineage>
        <taxon>Viruses</taxon>
        <taxon>Duplodnaviria</taxon>
        <taxon>Heunggongvirae</taxon>
        <taxon>Uroviricota</taxon>
        <taxon>Caudoviricetes</taxon>
        <taxon>Burrovirus</taxon>
        <taxon>Burrovirus araxxi</taxon>
    </lineage>
</organism>
<name>A0A516KT40_9CAUD</name>
<gene>
    <name evidence="1" type="primary">14</name>
    <name evidence="1" type="ORF">SEA_ARAXXI_14</name>
</gene>
<dbReference type="Gene3D" id="2.40.50.140">
    <property type="entry name" value="Nucleic acid-binding proteins"/>
    <property type="match status" value="1"/>
</dbReference>
<dbReference type="InterPro" id="IPR012340">
    <property type="entry name" value="NA-bd_OB-fold"/>
</dbReference>
<dbReference type="GeneID" id="55621154"/>
<keyword evidence="2" id="KW-1185">Reference proteome</keyword>
<proteinExistence type="predicted"/>
<dbReference type="EMBL" id="MN062711">
    <property type="protein sequence ID" value="QDP44833.1"/>
    <property type="molecule type" value="Genomic_DNA"/>
</dbReference>
<protein>
    <submittedName>
        <fullName evidence="1">Uncharacterized protein</fullName>
    </submittedName>
</protein>
<dbReference type="KEGG" id="vg:55621154"/>
<accession>A0A516KT40</accession>
<sequence>MATATKNPKQVTIKGRLSFPRFTHKEAVAANDKSKFKKADPNEVSSEFNLLIEQDQLDKLKDHILNVMIPYIEEQNAKKEKRDSLSPKLIQKIKDKITAEDWDGSPFLPMKPVSEKNLESAPESVASVKITGPKGADITLKARVEDESQLVIPDPDILSWPTIVPIDKSVFQPYAGAYFAATLNLFAFESSSTINGISAGANTAVYLGNLEGARFGGGVDVDEEDIFMD</sequence>
<dbReference type="RefSeq" id="YP_009850671.1">
    <property type="nucleotide sequence ID" value="NC_048801.1"/>
</dbReference>
<evidence type="ECO:0000313" key="2">
    <source>
        <dbReference type="Proteomes" id="UP000315309"/>
    </source>
</evidence>
<evidence type="ECO:0000313" key="1">
    <source>
        <dbReference type="EMBL" id="QDP44833.1"/>
    </source>
</evidence>
<reference evidence="1 2" key="1">
    <citation type="submission" date="2019-06" db="EMBL/GenBank/DDBJ databases">
        <authorList>
            <person name="Cleveland K."/>
            <person name="Luciani P."/>
            <person name="Chung H."/>
            <person name="Caruso S.M."/>
            <person name="Garlena R.A."/>
            <person name="Russell D.A."/>
            <person name="Pope W.H."/>
            <person name="Jacobs-Sera D."/>
            <person name="Hatfull G.F."/>
        </authorList>
    </citation>
    <scope>NUCLEOTIDE SEQUENCE [LARGE SCALE GENOMIC DNA]</scope>
</reference>
<dbReference type="Proteomes" id="UP000315309">
    <property type="component" value="Segment"/>
</dbReference>